<keyword evidence="3 5" id="KW-0479">Metal-binding</keyword>
<comment type="cofactor">
    <cofactor evidence="5">
        <name>Co(2+)</name>
        <dbReference type="ChEBI" id="CHEBI:48828"/>
    </cofactor>
    <cofactor evidence="5">
        <name>Zn(2+)</name>
        <dbReference type="ChEBI" id="CHEBI:29105"/>
    </cofactor>
    <cofactor evidence="5">
        <name>Mn(2+)</name>
        <dbReference type="ChEBI" id="CHEBI:29035"/>
    </cofactor>
    <cofactor evidence="5">
        <name>Fe(2+)</name>
        <dbReference type="ChEBI" id="CHEBI:29033"/>
    </cofactor>
    <text evidence="5">Binds 2 divalent metal cations per subunit. Has a high-affinity and a low affinity metal-binding site. The true nature of the physiological cofactor is under debate. The enzyme is active with cobalt, zinc, manganese or divalent iron ions. Most likely, methionine aminopeptidases function as mononuclear Fe(2+)-metalloproteases under physiological conditions, and the catalytically relevant metal-binding site has been assigned to the histidine-containing high-affinity site.</text>
</comment>
<evidence type="ECO:0000256" key="4">
    <source>
        <dbReference type="ARBA" id="ARBA00022801"/>
    </source>
</evidence>
<evidence type="ECO:0000256" key="6">
    <source>
        <dbReference type="RuleBase" id="RU003653"/>
    </source>
</evidence>
<evidence type="ECO:0000259" key="8">
    <source>
        <dbReference type="Pfam" id="PF00557"/>
    </source>
</evidence>
<dbReference type="Proteomes" id="UP001189429">
    <property type="component" value="Unassembled WGS sequence"/>
</dbReference>
<feature type="binding site" evidence="5">
    <location>
        <position position="282"/>
    </location>
    <ligand>
        <name>a divalent metal cation</name>
        <dbReference type="ChEBI" id="CHEBI:60240"/>
        <label>1</label>
    </ligand>
</feature>
<comment type="function">
    <text evidence="6">Cotranslationally removes the N-terminal methionine from nascent proteins. The N-terminal methionine is often cleaved when the second residue in the primary sequence is small and uncharged (Met-Ala-, Cys, Gly, Pro, Ser, Thr, or Val).</text>
</comment>
<dbReference type="NCBIfam" id="TIGR00500">
    <property type="entry name" value="met_pdase_I"/>
    <property type="match status" value="1"/>
</dbReference>
<evidence type="ECO:0000256" key="2">
    <source>
        <dbReference type="ARBA" id="ARBA00022670"/>
    </source>
</evidence>
<name>A0ABN9S3J4_9DINO</name>
<dbReference type="InterPro" id="IPR000994">
    <property type="entry name" value="Pept_M24"/>
</dbReference>
<feature type="binding site" evidence="5">
    <location>
        <position position="156"/>
    </location>
    <ligand>
        <name>a divalent metal cation</name>
        <dbReference type="ChEBI" id="CHEBI:60240"/>
        <label>1</label>
    </ligand>
</feature>
<comment type="catalytic activity">
    <reaction evidence="5 6">
        <text>Release of N-terminal amino acids, preferentially methionine, from peptides and arylamides.</text>
        <dbReference type="EC" id="3.4.11.18"/>
    </reaction>
</comment>
<feature type="binding site" evidence="5">
    <location>
        <position position="145"/>
    </location>
    <ligand>
        <name>a divalent metal cation</name>
        <dbReference type="ChEBI" id="CHEBI:60240"/>
        <label>1</label>
    </ligand>
</feature>
<feature type="binding site" evidence="5">
    <location>
        <position position="219"/>
    </location>
    <ligand>
        <name>a divalent metal cation</name>
        <dbReference type="ChEBI" id="CHEBI:60240"/>
        <label>2</label>
        <note>catalytic</note>
    </ligand>
</feature>
<dbReference type="Gene3D" id="3.90.230.10">
    <property type="entry name" value="Creatinase/methionine aminopeptidase superfamily"/>
    <property type="match status" value="1"/>
</dbReference>
<comment type="similarity">
    <text evidence="5">Belongs to the peptidase M24A family. Methionine aminopeptidase type 1 subfamily.</text>
</comment>
<evidence type="ECO:0000256" key="7">
    <source>
        <dbReference type="SAM" id="MobiDB-lite"/>
    </source>
</evidence>
<feature type="binding site" evidence="5">
    <location>
        <position position="226"/>
    </location>
    <ligand>
        <name>substrate</name>
    </ligand>
</feature>
<organism evidence="9 10">
    <name type="scientific">Prorocentrum cordatum</name>
    <dbReference type="NCBI Taxonomy" id="2364126"/>
    <lineage>
        <taxon>Eukaryota</taxon>
        <taxon>Sar</taxon>
        <taxon>Alveolata</taxon>
        <taxon>Dinophyceae</taxon>
        <taxon>Prorocentrales</taxon>
        <taxon>Prorocentraceae</taxon>
        <taxon>Prorocentrum</taxon>
    </lineage>
</organism>
<keyword evidence="4 5" id="KW-0378">Hydrolase</keyword>
<dbReference type="PANTHER" id="PTHR43330:SF8">
    <property type="entry name" value="METHIONINE AMINOPEPTIDASE 1D, MITOCHONDRIAL"/>
    <property type="match status" value="1"/>
</dbReference>
<keyword evidence="10" id="KW-1185">Reference proteome</keyword>
<dbReference type="PANTHER" id="PTHR43330">
    <property type="entry name" value="METHIONINE AMINOPEPTIDASE"/>
    <property type="match status" value="1"/>
</dbReference>
<evidence type="ECO:0000256" key="1">
    <source>
        <dbReference type="ARBA" id="ARBA00022438"/>
    </source>
</evidence>
<sequence length="298" mass="32573">MRWARPARAAAGATWQRLSGPSRVPPALPVPREVPRPSYAESGQPSDVRHLEAEVKTSAEIEKIRAACRLAAQALQVARETAAVGVTNAAVDDAVHRYIVSQGGYPVGINFHGFPRAMCSSVNNVVVHGIPDERPLLDGDIVNYDVAAFLGGFFGDNSCMVELGTVDEDGRRLCRTTREALEAAIEYCGPGVCLSGVGNIVHRIATEAGYDVVSEFVGHFLGRELHMLPNVAHRPDSLKLELRPGMVFTIEPILTEGKRHIERWPDGWTYVTRDGKRTAQWEHTILVTEHGSEILTVP</sequence>
<comment type="caution">
    <text evidence="9">The sequence shown here is derived from an EMBL/GenBank/DDBJ whole genome shotgun (WGS) entry which is preliminary data.</text>
</comment>
<dbReference type="InterPro" id="IPR001714">
    <property type="entry name" value="Pept_M24_MAP"/>
</dbReference>
<feature type="region of interest" description="Disordered" evidence="7">
    <location>
        <begin position="1"/>
        <end position="50"/>
    </location>
</feature>
<feature type="binding site" evidence="5">
    <location>
        <position position="156"/>
    </location>
    <ligand>
        <name>a divalent metal cation</name>
        <dbReference type="ChEBI" id="CHEBI:60240"/>
        <label>2</label>
        <note>catalytic</note>
    </ligand>
</feature>
<keyword evidence="1 5" id="KW-0031">Aminopeptidase</keyword>
<dbReference type="InterPro" id="IPR002467">
    <property type="entry name" value="Pept_M24A_MAP1"/>
</dbReference>
<evidence type="ECO:0000313" key="9">
    <source>
        <dbReference type="EMBL" id="CAK0826259.1"/>
    </source>
</evidence>
<accession>A0ABN9S3J4</accession>
<proteinExistence type="inferred from homology"/>
<evidence type="ECO:0000256" key="5">
    <source>
        <dbReference type="HAMAP-Rule" id="MF_03174"/>
    </source>
</evidence>
<protein>
    <recommendedName>
        <fullName evidence="6">Methionine aminopeptidase</fullName>
        <ecNumber evidence="6">3.4.11.18</ecNumber>
    </recommendedName>
</protein>
<feature type="domain" description="Peptidase M24" evidence="8">
    <location>
        <begin position="62"/>
        <end position="289"/>
    </location>
</feature>
<feature type="binding site" evidence="5">
    <location>
        <position position="128"/>
    </location>
    <ligand>
        <name>substrate</name>
    </ligand>
</feature>
<dbReference type="EC" id="3.4.11.18" evidence="6"/>
<evidence type="ECO:0000313" key="10">
    <source>
        <dbReference type="Proteomes" id="UP001189429"/>
    </source>
</evidence>
<dbReference type="InterPro" id="IPR036005">
    <property type="entry name" value="Creatinase/aminopeptidase-like"/>
</dbReference>
<dbReference type="HAMAP" id="MF_01974">
    <property type="entry name" value="MetAP_1"/>
    <property type="match status" value="1"/>
</dbReference>
<feature type="binding site" evidence="5">
    <location>
        <position position="282"/>
    </location>
    <ligand>
        <name>a divalent metal cation</name>
        <dbReference type="ChEBI" id="CHEBI:60240"/>
        <label>2</label>
        <note>catalytic</note>
    </ligand>
</feature>
<dbReference type="CDD" id="cd01086">
    <property type="entry name" value="MetAP1"/>
    <property type="match status" value="1"/>
</dbReference>
<keyword evidence="2 5" id="KW-0645">Protease</keyword>
<gene>
    <name evidence="9" type="ORF">PCOR1329_LOCUS26183</name>
</gene>
<dbReference type="EMBL" id="CAUYUJ010009269">
    <property type="protein sequence ID" value="CAK0826259.1"/>
    <property type="molecule type" value="Genomic_DNA"/>
</dbReference>
<feature type="compositionally biased region" description="Low complexity" evidence="7">
    <location>
        <begin position="1"/>
        <end position="13"/>
    </location>
</feature>
<dbReference type="SUPFAM" id="SSF55920">
    <property type="entry name" value="Creatinase/aminopeptidase"/>
    <property type="match status" value="1"/>
</dbReference>
<reference evidence="9" key="1">
    <citation type="submission" date="2023-10" db="EMBL/GenBank/DDBJ databases">
        <authorList>
            <person name="Chen Y."/>
            <person name="Shah S."/>
            <person name="Dougan E. K."/>
            <person name="Thang M."/>
            <person name="Chan C."/>
        </authorList>
    </citation>
    <scope>NUCLEOTIDE SEQUENCE [LARGE SCALE GENOMIC DNA]</scope>
</reference>
<feature type="binding site" evidence="5">
    <location>
        <position position="251"/>
    </location>
    <ligand>
        <name>a divalent metal cation</name>
        <dbReference type="ChEBI" id="CHEBI:60240"/>
        <label>2</label>
        <note>catalytic</note>
    </ligand>
</feature>
<evidence type="ECO:0000256" key="3">
    <source>
        <dbReference type="ARBA" id="ARBA00022723"/>
    </source>
</evidence>
<dbReference type="Pfam" id="PF00557">
    <property type="entry name" value="Peptidase_M24"/>
    <property type="match status" value="1"/>
</dbReference>
<dbReference type="PRINTS" id="PR00599">
    <property type="entry name" value="MAPEPTIDASE"/>
</dbReference>